<dbReference type="Proteomes" id="UP000237000">
    <property type="component" value="Unassembled WGS sequence"/>
</dbReference>
<feature type="region of interest" description="Disordered" evidence="1">
    <location>
        <begin position="31"/>
        <end position="50"/>
    </location>
</feature>
<sequence>MSDFPRQLEKITDYSTRKFFSKIQRSVPIFRENSSSSRENNEVPVQSKRNSILFKKTTRTRSISGNPNFSSQLRFNIFASSSNVQQQQQILRPEI</sequence>
<dbReference type="InParanoid" id="A0A2P5D271"/>
<keyword evidence="3" id="KW-1185">Reference proteome</keyword>
<evidence type="ECO:0000313" key="3">
    <source>
        <dbReference type="Proteomes" id="UP000237000"/>
    </source>
</evidence>
<organism evidence="2 3">
    <name type="scientific">Trema orientale</name>
    <name type="common">Charcoal tree</name>
    <name type="synonym">Celtis orientalis</name>
    <dbReference type="NCBI Taxonomy" id="63057"/>
    <lineage>
        <taxon>Eukaryota</taxon>
        <taxon>Viridiplantae</taxon>
        <taxon>Streptophyta</taxon>
        <taxon>Embryophyta</taxon>
        <taxon>Tracheophyta</taxon>
        <taxon>Spermatophyta</taxon>
        <taxon>Magnoliopsida</taxon>
        <taxon>eudicotyledons</taxon>
        <taxon>Gunneridae</taxon>
        <taxon>Pentapetalae</taxon>
        <taxon>rosids</taxon>
        <taxon>fabids</taxon>
        <taxon>Rosales</taxon>
        <taxon>Cannabaceae</taxon>
        <taxon>Trema</taxon>
    </lineage>
</organism>
<comment type="caution">
    <text evidence="2">The sequence shown here is derived from an EMBL/GenBank/DDBJ whole genome shotgun (WGS) entry which is preliminary data.</text>
</comment>
<protein>
    <submittedName>
        <fullName evidence="2">Uncharacterized protein</fullName>
    </submittedName>
</protein>
<reference evidence="3" key="1">
    <citation type="submission" date="2016-06" db="EMBL/GenBank/DDBJ databases">
        <title>Parallel loss of symbiosis genes in relatives of nitrogen-fixing non-legume Parasponia.</title>
        <authorList>
            <person name="Van Velzen R."/>
            <person name="Holmer R."/>
            <person name="Bu F."/>
            <person name="Rutten L."/>
            <person name="Van Zeijl A."/>
            <person name="Liu W."/>
            <person name="Santuari L."/>
            <person name="Cao Q."/>
            <person name="Sharma T."/>
            <person name="Shen D."/>
            <person name="Roswanjaya Y."/>
            <person name="Wardhani T."/>
            <person name="Kalhor M.S."/>
            <person name="Jansen J."/>
            <person name="Van den Hoogen J."/>
            <person name="Gungor B."/>
            <person name="Hartog M."/>
            <person name="Hontelez J."/>
            <person name="Verver J."/>
            <person name="Yang W.-C."/>
            <person name="Schijlen E."/>
            <person name="Repin R."/>
            <person name="Schilthuizen M."/>
            <person name="Schranz E."/>
            <person name="Heidstra R."/>
            <person name="Miyata K."/>
            <person name="Fedorova E."/>
            <person name="Kohlen W."/>
            <person name="Bisseling T."/>
            <person name="Smit S."/>
            <person name="Geurts R."/>
        </authorList>
    </citation>
    <scope>NUCLEOTIDE SEQUENCE [LARGE SCALE GENOMIC DNA]</scope>
    <source>
        <strain evidence="3">cv. RG33-2</strain>
    </source>
</reference>
<name>A0A2P5D271_TREOI</name>
<evidence type="ECO:0000313" key="2">
    <source>
        <dbReference type="EMBL" id="PON67325.1"/>
    </source>
</evidence>
<dbReference type="OrthoDB" id="10537644at2759"/>
<gene>
    <name evidence="2" type="ORF">TorRG33x02_264980</name>
</gene>
<dbReference type="EMBL" id="JXTC01000305">
    <property type="protein sequence ID" value="PON67325.1"/>
    <property type="molecule type" value="Genomic_DNA"/>
</dbReference>
<accession>A0A2P5D271</accession>
<evidence type="ECO:0000256" key="1">
    <source>
        <dbReference type="SAM" id="MobiDB-lite"/>
    </source>
</evidence>
<dbReference type="AlphaFoldDB" id="A0A2P5D271"/>
<proteinExistence type="predicted"/>